<dbReference type="PANTHER" id="PTHR10696:SF56">
    <property type="entry name" value="TAUD_TFDA-LIKE DOMAIN-CONTAINING PROTEIN"/>
    <property type="match status" value="1"/>
</dbReference>
<gene>
    <name evidence="6" type="ORF">ACFPCV_00195</name>
</gene>
<dbReference type="Pfam" id="PF02668">
    <property type="entry name" value="TauD"/>
    <property type="match status" value="1"/>
</dbReference>
<evidence type="ECO:0000313" key="6">
    <source>
        <dbReference type="EMBL" id="MFC4851902.1"/>
    </source>
</evidence>
<comment type="cofactor">
    <cofactor evidence="1">
        <name>Fe(2+)</name>
        <dbReference type="ChEBI" id="CHEBI:29033"/>
    </cofactor>
</comment>
<dbReference type="InterPro" id="IPR003819">
    <property type="entry name" value="TauD/TfdA-like"/>
</dbReference>
<dbReference type="EMBL" id="JBHSIS010000002">
    <property type="protein sequence ID" value="MFC4851902.1"/>
    <property type="molecule type" value="Genomic_DNA"/>
</dbReference>
<keyword evidence="3" id="KW-0408">Iron</keyword>
<feature type="domain" description="TauD/TfdA-like" evidence="5">
    <location>
        <begin position="19"/>
        <end position="305"/>
    </location>
</feature>
<protein>
    <submittedName>
        <fullName evidence="6">TauD/TfdA family dioxygenase</fullName>
    </submittedName>
</protein>
<reference evidence="7" key="1">
    <citation type="journal article" date="2019" name="Int. J. Syst. Evol. Microbiol.">
        <title>The Global Catalogue of Microorganisms (GCM) 10K type strain sequencing project: providing services to taxonomists for standard genome sequencing and annotation.</title>
        <authorList>
            <consortium name="The Broad Institute Genomics Platform"/>
            <consortium name="The Broad Institute Genome Sequencing Center for Infectious Disease"/>
            <person name="Wu L."/>
            <person name="Ma J."/>
        </authorList>
    </citation>
    <scope>NUCLEOTIDE SEQUENCE [LARGE SCALE GENOMIC DNA]</scope>
    <source>
        <strain evidence="7">ZS-22-S1</strain>
    </source>
</reference>
<dbReference type="InterPro" id="IPR050411">
    <property type="entry name" value="AlphaKG_dependent_hydroxylases"/>
</dbReference>
<evidence type="ECO:0000256" key="3">
    <source>
        <dbReference type="ARBA" id="ARBA00023004"/>
    </source>
</evidence>
<keyword evidence="4" id="KW-0045">Antibiotic biosynthesis</keyword>
<keyword evidence="2" id="KW-0560">Oxidoreductase</keyword>
<dbReference type="GO" id="GO:0051213">
    <property type="term" value="F:dioxygenase activity"/>
    <property type="evidence" value="ECO:0007669"/>
    <property type="project" value="UniProtKB-KW"/>
</dbReference>
<name>A0ABV9RRH7_9PSEU</name>
<evidence type="ECO:0000313" key="7">
    <source>
        <dbReference type="Proteomes" id="UP001595859"/>
    </source>
</evidence>
<organism evidence="6 7">
    <name type="scientific">Actinophytocola glycyrrhizae</name>
    <dbReference type="NCBI Taxonomy" id="2044873"/>
    <lineage>
        <taxon>Bacteria</taxon>
        <taxon>Bacillati</taxon>
        <taxon>Actinomycetota</taxon>
        <taxon>Actinomycetes</taxon>
        <taxon>Pseudonocardiales</taxon>
        <taxon>Pseudonocardiaceae</taxon>
    </lineage>
</organism>
<dbReference type="RefSeq" id="WP_378053127.1">
    <property type="nucleotide sequence ID" value="NZ_JBHSIS010000002.1"/>
</dbReference>
<dbReference type="Proteomes" id="UP001595859">
    <property type="component" value="Unassembled WGS sequence"/>
</dbReference>
<evidence type="ECO:0000259" key="5">
    <source>
        <dbReference type="Pfam" id="PF02668"/>
    </source>
</evidence>
<evidence type="ECO:0000256" key="4">
    <source>
        <dbReference type="ARBA" id="ARBA00023194"/>
    </source>
</evidence>
<evidence type="ECO:0000256" key="2">
    <source>
        <dbReference type="ARBA" id="ARBA00023002"/>
    </source>
</evidence>
<dbReference type="SUPFAM" id="SSF51197">
    <property type="entry name" value="Clavaminate synthase-like"/>
    <property type="match status" value="1"/>
</dbReference>
<accession>A0ABV9RRH7</accession>
<keyword evidence="6" id="KW-0223">Dioxygenase</keyword>
<evidence type="ECO:0000256" key="1">
    <source>
        <dbReference type="ARBA" id="ARBA00001954"/>
    </source>
</evidence>
<proteinExistence type="predicted"/>
<keyword evidence="7" id="KW-1185">Reference proteome</keyword>
<sequence>MRTTILTGSGPLVVEPTTTRDLAEVVDTDRDRVDDMLRTTGALLFRGFAVGDADEFARVVSALSPEPLDYVYRSTPRSSVTAGVFTTTEYPQEQEITLHCENAYQRQWPKRLAFCCLTPAAAGGETPIADMRAVTAAVGAELVDRFAERGVRYLRHYRPYMDLSWQDVFQTTSRAELAEFCAANDIEHEWLDEQTLRTAQVSQGVATHPETGERVFFNQAHLFHVSNLPPEPAAALVKLLGVDRLPRNAYFGDGGELDLADLDRVRDAFRNAAIIFPWCTGDVLLIDNMRMAHGRRPFTGTRKVLASLMDVHSPAEAP</sequence>
<dbReference type="InterPro" id="IPR042098">
    <property type="entry name" value="TauD-like_sf"/>
</dbReference>
<dbReference type="PANTHER" id="PTHR10696">
    <property type="entry name" value="GAMMA-BUTYROBETAINE HYDROXYLASE-RELATED"/>
    <property type="match status" value="1"/>
</dbReference>
<dbReference type="Gene3D" id="3.60.130.10">
    <property type="entry name" value="Clavaminate synthase-like"/>
    <property type="match status" value="1"/>
</dbReference>
<comment type="caution">
    <text evidence="6">The sequence shown here is derived from an EMBL/GenBank/DDBJ whole genome shotgun (WGS) entry which is preliminary data.</text>
</comment>